<evidence type="ECO:0000313" key="3">
    <source>
        <dbReference type="Proteomes" id="UP001176961"/>
    </source>
</evidence>
<organism evidence="2 3">
    <name type="scientific">Cylicocyclus nassatus</name>
    <name type="common">Nematode worm</name>
    <dbReference type="NCBI Taxonomy" id="53992"/>
    <lineage>
        <taxon>Eukaryota</taxon>
        <taxon>Metazoa</taxon>
        <taxon>Ecdysozoa</taxon>
        <taxon>Nematoda</taxon>
        <taxon>Chromadorea</taxon>
        <taxon>Rhabditida</taxon>
        <taxon>Rhabditina</taxon>
        <taxon>Rhabditomorpha</taxon>
        <taxon>Strongyloidea</taxon>
        <taxon>Strongylidae</taxon>
        <taxon>Cylicocyclus</taxon>
    </lineage>
</organism>
<feature type="transmembrane region" description="Helical" evidence="1">
    <location>
        <begin position="103"/>
        <end position="127"/>
    </location>
</feature>
<gene>
    <name evidence="2" type="ORF">CYNAS_LOCUS18146</name>
</gene>
<evidence type="ECO:0000313" key="2">
    <source>
        <dbReference type="EMBL" id="CAJ0606163.1"/>
    </source>
</evidence>
<dbReference type="Proteomes" id="UP001176961">
    <property type="component" value="Unassembled WGS sequence"/>
</dbReference>
<sequence length="176" mass="20425">MLKCSSNLLNVYVDYMLEHVARQRHEQSIEFVSERSFHSAVTLIFIFHASAVAGSSVFLRPCILYLKPMLRQKRKRCLLIAELCGSIATAFCNSQVFCKKNQFWYSITYLIDFLLDALGLFGDALLLPLLNVLEFTEDNGLIWARTSLKEEKGLMRYQKRKRTRQHMPRGNQQSII</sequence>
<proteinExistence type="predicted"/>
<comment type="caution">
    <text evidence="2">The sequence shown here is derived from an EMBL/GenBank/DDBJ whole genome shotgun (WGS) entry which is preliminary data.</text>
</comment>
<name>A0AA36H8X5_CYLNA</name>
<keyword evidence="1" id="KW-0472">Membrane</keyword>
<evidence type="ECO:0000256" key="1">
    <source>
        <dbReference type="SAM" id="Phobius"/>
    </source>
</evidence>
<protein>
    <submittedName>
        <fullName evidence="2">Uncharacterized protein</fullName>
    </submittedName>
</protein>
<dbReference type="EMBL" id="CATQJL010000316">
    <property type="protein sequence ID" value="CAJ0606163.1"/>
    <property type="molecule type" value="Genomic_DNA"/>
</dbReference>
<dbReference type="AlphaFoldDB" id="A0AA36H8X5"/>
<keyword evidence="1" id="KW-1133">Transmembrane helix</keyword>
<feature type="transmembrane region" description="Helical" evidence="1">
    <location>
        <begin position="40"/>
        <end position="66"/>
    </location>
</feature>
<keyword evidence="1" id="KW-0812">Transmembrane</keyword>
<accession>A0AA36H8X5</accession>
<reference evidence="2" key="1">
    <citation type="submission" date="2023-07" db="EMBL/GenBank/DDBJ databases">
        <authorList>
            <consortium name="CYATHOMIX"/>
        </authorList>
    </citation>
    <scope>NUCLEOTIDE SEQUENCE</scope>
    <source>
        <strain evidence="2">N/A</strain>
    </source>
</reference>
<keyword evidence="3" id="KW-1185">Reference proteome</keyword>